<dbReference type="EMBL" id="AP023213">
    <property type="protein sequence ID" value="BCG48653.1"/>
    <property type="molecule type" value="Genomic_DNA"/>
</dbReference>
<proteinExistence type="predicted"/>
<evidence type="ECO:0000313" key="3">
    <source>
        <dbReference type="Proteomes" id="UP000515472"/>
    </source>
</evidence>
<dbReference type="AlphaFoldDB" id="A0A6S6M4M0"/>
<sequence>MRIMFCLVLFAALSLQVAHALPAPEAMKKPSRINPHGAPGGTGSAATGVGMVAIVKGATLPGYAKVKIGEAFENYRHFKQKSWRETSTAAGTVYVDFTGSAPARWLDFKAKREGISASGIEVKFAVYPNGEYGVVMVSRTVVKSDGKTNRYPLPDVKSVLDAIYSNRKIDL</sequence>
<evidence type="ECO:0000256" key="1">
    <source>
        <dbReference type="SAM" id="SignalP"/>
    </source>
</evidence>
<feature type="chain" id="PRO_5027952139" evidence="1">
    <location>
        <begin position="21"/>
        <end position="171"/>
    </location>
</feature>
<keyword evidence="3" id="KW-1185">Reference proteome</keyword>
<dbReference type="RefSeq" id="WP_185243311.1">
    <property type="nucleotide sequence ID" value="NZ_AP023213.1"/>
</dbReference>
<gene>
    <name evidence="2" type="ORF">GEOBRER4_n3549</name>
</gene>
<evidence type="ECO:0000313" key="2">
    <source>
        <dbReference type="EMBL" id="BCG48653.1"/>
    </source>
</evidence>
<reference evidence="2 3" key="1">
    <citation type="submission" date="2020-06" db="EMBL/GenBank/DDBJ databases">
        <title>Interaction of electrochemicaly active bacteria, Geobacter bremensis R4 on different carbon anode.</title>
        <authorList>
            <person name="Meng L."/>
            <person name="Yoshida N."/>
        </authorList>
    </citation>
    <scope>NUCLEOTIDE SEQUENCE [LARGE SCALE GENOMIC DNA]</scope>
    <source>
        <strain evidence="2 3">R4</strain>
    </source>
</reference>
<organism evidence="2 3">
    <name type="scientific">Citrifermentans bremense</name>
    <dbReference type="NCBI Taxonomy" id="60035"/>
    <lineage>
        <taxon>Bacteria</taxon>
        <taxon>Pseudomonadati</taxon>
        <taxon>Thermodesulfobacteriota</taxon>
        <taxon>Desulfuromonadia</taxon>
        <taxon>Geobacterales</taxon>
        <taxon>Geobacteraceae</taxon>
        <taxon>Citrifermentans</taxon>
    </lineage>
</organism>
<accession>A0A6S6M4M0</accession>
<name>A0A6S6M4M0_9BACT</name>
<dbReference type="KEGG" id="gbn:GEOBRER4_34030"/>
<protein>
    <submittedName>
        <fullName evidence="2">Uncharacterized protein</fullName>
    </submittedName>
</protein>
<feature type="signal peptide" evidence="1">
    <location>
        <begin position="1"/>
        <end position="20"/>
    </location>
</feature>
<dbReference type="Proteomes" id="UP000515472">
    <property type="component" value="Chromosome"/>
</dbReference>
<keyword evidence="1" id="KW-0732">Signal</keyword>